<dbReference type="InterPro" id="IPR036236">
    <property type="entry name" value="Znf_C2H2_sf"/>
</dbReference>
<evidence type="ECO:0000256" key="3">
    <source>
        <dbReference type="ARBA" id="ARBA00022737"/>
    </source>
</evidence>
<dbReference type="PANTHER" id="PTHR24394:SF29">
    <property type="entry name" value="MYONEURIN"/>
    <property type="match status" value="1"/>
</dbReference>
<dbReference type="Pfam" id="PF00096">
    <property type="entry name" value="zf-C2H2"/>
    <property type="match status" value="4"/>
</dbReference>
<evidence type="ECO:0000313" key="11">
    <source>
        <dbReference type="Proteomes" id="UP001165740"/>
    </source>
</evidence>
<name>A0A9W2ZFC5_BIOGL</name>
<reference evidence="12 13" key="1">
    <citation type="submission" date="2025-04" db="UniProtKB">
        <authorList>
            <consortium name="RefSeq"/>
        </authorList>
    </citation>
    <scope>IDENTIFICATION</scope>
</reference>
<evidence type="ECO:0000256" key="4">
    <source>
        <dbReference type="ARBA" id="ARBA00022771"/>
    </source>
</evidence>
<dbReference type="PROSITE" id="PS50157">
    <property type="entry name" value="ZINC_FINGER_C2H2_2"/>
    <property type="match status" value="9"/>
</dbReference>
<evidence type="ECO:0000256" key="7">
    <source>
        <dbReference type="ARBA" id="ARBA00023163"/>
    </source>
</evidence>
<dbReference type="KEGG" id="bgt:106079066"/>
<dbReference type="Gene3D" id="3.30.160.60">
    <property type="entry name" value="Classic Zinc Finger"/>
    <property type="match status" value="8"/>
</dbReference>
<evidence type="ECO:0000313" key="13">
    <source>
        <dbReference type="RefSeq" id="XP_055873666.1"/>
    </source>
</evidence>
<sequence length="508" mass="58598">MELLVHTDSNENLLAKTMSVKTIKEELLENCECDSSSVSLNQHFLSASDGALTTDMKPILSEVLESETNESDDPKVKPNDPCPTSLKWFSGHDSIKQELKPNILEIDPLLYENVKRDISTAHSPSLNSLQSLEDVKPDISSNNVTFHARNTTACALNSVKQEIIHTKETVLHELDAIQPFSSTVNSIKFEAKQEPVSDEESHCRDHLNTMETGFPESHEIPQRGRRRKVQEIFECEICSKIFSYRCRLLSHLNRHADVKRFKCERCNKCFSQNHTLKVHHCKTSTKQNDLKKKVKLVQPKVKKCNSDQVLHFCDVCGKSSPRKTDIVIHKRMHTGEKPYCCVFCDRRFARNSDLHVHLRRHLGEKQFSCELCGIQYHRKNHLNVHKLQNHSNKRPLSCEFCGKTFVVRASMLVHRMTHTGEKLHKCSKCGKAFTHFTSLKKHLMGHTGEKPYQCEICFKGFKTKHDMTSHKRKHTGEKPYNCDLCDKSFSFQTSYRRHKLIHIKKTNI</sequence>
<feature type="domain" description="C2H2-type" evidence="10">
    <location>
        <begin position="480"/>
        <end position="507"/>
    </location>
</feature>
<evidence type="ECO:0000256" key="6">
    <source>
        <dbReference type="ARBA" id="ARBA00023015"/>
    </source>
</evidence>
<gene>
    <name evidence="12 13" type="primary">LOC106079066</name>
</gene>
<keyword evidence="8" id="KW-0539">Nucleus</keyword>
<accession>A0A9W2ZFC5</accession>
<organism evidence="11 13">
    <name type="scientific">Biomphalaria glabrata</name>
    <name type="common">Bloodfluke planorb</name>
    <name type="synonym">Freshwater snail</name>
    <dbReference type="NCBI Taxonomy" id="6526"/>
    <lineage>
        <taxon>Eukaryota</taxon>
        <taxon>Metazoa</taxon>
        <taxon>Spiralia</taxon>
        <taxon>Lophotrochozoa</taxon>
        <taxon>Mollusca</taxon>
        <taxon>Gastropoda</taxon>
        <taxon>Heterobranchia</taxon>
        <taxon>Euthyneura</taxon>
        <taxon>Panpulmonata</taxon>
        <taxon>Hygrophila</taxon>
        <taxon>Lymnaeoidea</taxon>
        <taxon>Planorbidae</taxon>
        <taxon>Biomphalaria</taxon>
    </lineage>
</organism>
<feature type="domain" description="C2H2-type" evidence="10">
    <location>
        <begin position="396"/>
        <end position="423"/>
    </location>
</feature>
<dbReference type="RefSeq" id="XP_055873666.1">
    <property type="nucleotide sequence ID" value="XM_056017691.1"/>
</dbReference>
<keyword evidence="2" id="KW-0479">Metal-binding</keyword>
<comment type="subcellular location">
    <subcellularLocation>
        <location evidence="1">Nucleus</location>
    </subcellularLocation>
</comment>
<dbReference type="OMA" id="IPAFSCE"/>
<dbReference type="GeneID" id="106079066"/>
<dbReference type="AlphaFoldDB" id="A0A9W2ZFC5"/>
<dbReference type="GO" id="GO:0005634">
    <property type="term" value="C:nucleus"/>
    <property type="evidence" value="ECO:0007669"/>
    <property type="project" value="UniProtKB-SubCell"/>
</dbReference>
<keyword evidence="6" id="KW-0805">Transcription regulation</keyword>
<dbReference type="FunFam" id="3.30.160.60:FF:000690">
    <property type="entry name" value="Zinc finger protein 354C"/>
    <property type="match status" value="1"/>
</dbReference>
<evidence type="ECO:0000256" key="9">
    <source>
        <dbReference type="PROSITE-ProRule" id="PRU00042"/>
    </source>
</evidence>
<evidence type="ECO:0000313" key="12">
    <source>
        <dbReference type="RefSeq" id="XP_013095641.2"/>
    </source>
</evidence>
<dbReference type="RefSeq" id="XP_013095641.2">
    <property type="nucleotide sequence ID" value="XM_013240187.2"/>
</dbReference>
<evidence type="ECO:0000256" key="2">
    <source>
        <dbReference type="ARBA" id="ARBA00022723"/>
    </source>
</evidence>
<feature type="domain" description="C2H2-type" evidence="10">
    <location>
        <begin position="424"/>
        <end position="451"/>
    </location>
</feature>
<keyword evidence="4 9" id="KW-0863">Zinc-finger</keyword>
<dbReference type="GO" id="GO:0008270">
    <property type="term" value="F:zinc ion binding"/>
    <property type="evidence" value="ECO:0007669"/>
    <property type="project" value="UniProtKB-KW"/>
</dbReference>
<dbReference type="PANTHER" id="PTHR24394">
    <property type="entry name" value="ZINC FINGER PROTEIN"/>
    <property type="match status" value="1"/>
</dbReference>
<evidence type="ECO:0000256" key="8">
    <source>
        <dbReference type="ARBA" id="ARBA00023242"/>
    </source>
</evidence>
<dbReference type="Proteomes" id="UP001165740">
    <property type="component" value="Chromosome 18"/>
</dbReference>
<feature type="domain" description="C2H2-type" evidence="10">
    <location>
        <begin position="367"/>
        <end position="395"/>
    </location>
</feature>
<protein>
    <submittedName>
        <fullName evidence="12 13">Zinc finger protein OZF-like</fullName>
    </submittedName>
</protein>
<keyword evidence="3" id="KW-0677">Repeat</keyword>
<dbReference type="GO" id="GO:0000981">
    <property type="term" value="F:DNA-binding transcription factor activity, RNA polymerase II-specific"/>
    <property type="evidence" value="ECO:0007669"/>
    <property type="project" value="TreeGrafter"/>
</dbReference>
<dbReference type="InterPro" id="IPR013087">
    <property type="entry name" value="Znf_C2H2_type"/>
</dbReference>
<dbReference type="SUPFAM" id="SSF57667">
    <property type="entry name" value="beta-beta-alpha zinc fingers"/>
    <property type="match status" value="5"/>
</dbReference>
<evidence type="ECO:0000256" key="1">
    <source>
        <dbReference type="ARBA" id="ARBA00004123"/>
    </source>
</evidence>
<feature type="domain" description="C2H2-type" evidence="10">
    <location>
        <begin position="452"/>
        <end position="479"/>
    </location>
</feature>
<feature type="domain" description="C2H2-type" evidence="10">
    <location>
        <begin position="339"/>
        <end position="366"/>
    </location>
</feature>
<keyword evidence="7" id="KW-0804">Transcription</keyword>
<feature type="domain" description="C2H2-type" evidence="10">
    <location>
        <begin position="311"/>
        <end position="338"/>
    </location>
</feature>
<dbReference type="FunFam" id="3.30.160.60:FF:002343">
    <property type="entry name" value="Zinc finger protein 33A"/>
    <property type="match status" value="2"/>
</dbReference>
<dbReference type="OrthoDB" id="40579at2759"/>
<dbReference type="PROSITE" id="PS00028">
    <property type="entry name" value="ZINC_FINGER_C2H2_1"/>
    <property type="match status" value="7"/>
</dbReference>
<evidence type="ECO:0000259" key="10">
    <source>
        <dbReference type="PROSITE" id="PS50157"/>
    </source>
</evidence>
<dbReference type="FunFam" id="3.30.160.60:FF:001289">
    <property type="entry name" value="Zinc finger protein 574"/>
    <property type="match status" value="1"/>
</dbReference>
<proteinExistence type="predicted"/>
<dbReference type="SMART" id="SM00355">
    <property type="entry name" value="ZnF_C2H2"/>
    <property type="match status" value="9"/>
</dbReference>
<evidence type="ECO:0000256" key="5">
    <source>
        <dbReference type="ARBA" id="ARBA00022833"/>
    </source>
</evidence>
<keyword evidence="5" id="KW-0862">Zinc</keyword>
<keyword evidence="11" id="KW-1185">Reference proteome</keyword>
<feature type="domain" description="C2H2-type" evidence="10">
    <location>
        <begin position="261"/>
        <end position="289"/>
    </location>
</feature>
<feature type="domain" description="C2H2-type" evidence="10">
    <location>
        <begin position="233"/>
        <end position="260"/>
    </location>
</feature>